<dbReference type="Pfam" id="PF19273">
    <property type="entry name" value="Exportin-5"/>
    <property type="match status" value="2"/>
</dbReference>
<evidence type="ECO:0000313" key="3">
    <source>
        <dbReference type="Proteomes" id="UP001374584"/>
    </source>
</evidence>
<dbReference type="GO" id="GO:0006405">
    <property type="term" value="P:RNA export from nucleus"/>
    <property type="evidence" value="ECO:0007669"/>
    <property type="project" value="TreeGrafter"/>
</dbReference>
<dbReference type="GO" id="GO:0042565">
    <property type="term" value="C:RNA nuclear export complex"/>
    <property type="evidence" value="ECO:0007669"/>
    <property type="project" value="TreeGrafter"/>
</dbReference>
<dbReference type="GO" id="GO:0005634">
    <property type="term" value="C:nucleus"/>
    <property type="evidence" value="ECO:0007669"/>
    <property type="project" value="TreeGrafter"/>
</dbReference>
<name>A0AAN9R1B6_PHACN</name>
<dbReference type="Proteomes" id="UP001374584">
    <property type="component" value="Unassembled WGS sequence"/>
</dbReference>
<dbReference type="GO" id="GO:0005737">
    <property type="term" value="C:cytoplasm"/>
    <property type="evidence" value="ECO:0007669"/>
    <property type="project" value="TreeGrafter"/>
</dbReference>
<organism evidence="2 3">
    <name type="scientific">Phaseolus coccineus</name>
    <name type="common">Scarlet runner bean</name>
    <name type="synonym">Phaseolus multiflorus</name>
    <dbReference type="NCBI Taxonomy" id="3886"/>
    <lineage>
        <taxon>Eukaryota</taxon>
        <taxon>Viridiplantae</taxon>
        <taxon>Streptophyta</taxon>
        <taxon>Embryophyta</taxon>
        <taxon>Tracheophyta</taxon>
        <taxon>Spermatophyta</taxon>
        <taxon>Magnoliopsida</taxon>
        <taxon>eudicotyledons</taxon>
        <taxon>Gunneridae</taxon>
        <taxon>Pentapetalae</taxon>
        <taxon>rosids</taxon>
        <taxon>fabids</taxon>
        <taxon>Fabales</taxon>
        <taxon>Fabaceae</taxon>
        <taxon>Papilionoideae</taxon>
        <taxon>50 kb inversion clade</taxon>
        <taxon>NPAAA clade</taxon>
        <taxon>indigoferoid/millettioid clade</taxon>
        <taxon>Phaseoleae</taxon>
        <taxon>Phaseolus</taxon>
    </lineage>
</organism>
<dbReference type="GO" id="GO:0006611">
    <property type="term" value="P:protein export from nucleus"/>
    <property type="evidence" value="ECO:0007669"/>
    <property type="project" value="InterPro"/>
</dbReference>
<dbReference type="GO" id="GO:0005049">
    <property type="term" value="F:nuclear export signal receptor activity"/>
    <property type="evidence" value="ECO:0007669"/>
    <property type="project" value="InterPro"/>
</dbReference>
<comment type="caution">
    <text evidence="2">The sequence shown here is derived from an EMBL/GenBank/DDBJ whole genome shotgun (WGS) entry which is preliminary data.</text>
</comment>
<dbReference type="InterPro" id="IPR045478">
    <property type="entry name" value="Exportin-5_C"/>
</dbReference>
<dbReference type="PANTHER" id="PTHR11223:SF3">
    <property type="entry name" value="EXPORTIN-5"/>
    <property type="match status" value="1"/>
</dbReference>
<sequence length="229" mass="25734">MIAATKVSEKIDTVFKGFLVSPTPTQLCFLHLVGILQRLISLKWTEPAIVEVLGHYLDAMGPFLKYFPDAVGSDTSMHSARHARLQICTSFIRIAKAADKRILPHMKREGCLLHSEHNLLGEAFLVMASSSGHQWTQSEWQNKYLSGPQGLVQLFSEAPVMWSIFHTLKFFERALKRSGLKKANWNSENSSTPNSTPINPMGSHISWMVTPLLKVCVPDIKRLAMLCFL</sequence>
<dbReference type="PANTHER" id="PTHR11223">
    <property type="entry name" value="EXPORTIN 1/5"/>
    <property type="match status" value="1"/>
</dbReference>
<protein>
    <recommendedName>
        <fullName evidence="1">Exportin-5 C-terminal domain-containing protein</fullName>
    </recommendedName>
</protein>
<evidence type="ECO:0000313" key="2">
    <source>
        <dbReference type="EMBL" id="KAK7355116.1"/>
    </source>
</evidence>
<dbReference type="EMBL" id="JAYMYR010000006">
    <property type="protein sequence ID" value="KAK7355116.1"/>
    <property type="molecule type" value="Genomic_DNA"/>
</dbReference>
<dbReference type="Gene3D" id="1.25.10.10">
    <property type="entry name" value="Leucine-rich Repeat Variant"/>
    <property type="match status" value="1"/>
</dbReference>
<feature type="domain" description="Exportin-5 C-terminal" evidence="1">
    <location>
        <begin position="31"/>
        <end position="72"/>
    </location>
</feature>
<feature type="domain" description="Exportin-5 C-terminal" evidence="1">
    <location>
        <begin position="74"/>
        <end position="214"/>
    </location>
</feature>
<evidence type="ECO:0000259" key="1">
    <source>
        <dbReference type="Pfam" id="PF19273"/>
    </source>
</evidence>
<dbReference type="GO" id="GO:0003723">
    <property type="term" value="F:RNA binding"/>
    <property type="evidence" value="ECO:0007669"/>
    <property type="project" value="TreeGrafter"/>
</dbReference>
<proteinExistence type="predicted"/>
<gene>
    <name evidence="2" type="ORF">VNO80_14361</name>
</gene>
<dbReference type="InterPro" id="IPR011989">
    <property type="entry name" value="ARM-like"/>
</dbReference>
<dbReference type="AlphaFoldDB" id="A0AAN9R1B6"/>
<reference evidence="2 3" key="1">
    <citation type="submission" date="2024-01" db="EMBL/GenBank/DDBJ databases">
        <title>The genomes of 5 underutilized Papilionoideae crops provide insights into root nodulation and disease resistanc.</title>
        <authorList>
            <person name="Jiang F."/>
        </authorList>
    </citation>
    <scope>NUCLEOTIDE SEQUENCE [LARGE SCALE GENOMIC DNA]</scope>
    <source>
        <strain evidence="2">JINMINGXINNONG_FW02</strain>
        <tissue evidence="2">Leaves</tissue>
    </source>
</reference>
<dbReference type="InterPro" id="IPR045065">
    <property type="entry name" value="XPO1/5"/>
</dbReference>
<keyword evidence="3" id="KW-1185">Reference proteome</keyword>
<accession>A0AAN9R1B6</accession>